<protein>
    <recommendedName>
        <fullName evidence="1">Nitrosopumilus output domain-containing protein</fullName>
    </recommendedName>
</protein>
<reference evidence="3" key="1">
    <citation type="submission" date="2015-02" db="EMBL/GenBank/DDBJ databases">
        <title>Pyrococcus kukulkanii sp. nov., a novel hyperthermophilic archaeon isolated from a deep-sea hydrothermal vent at the Guaymas Basin.</title>
        <authorList>
            <person name="Oger P.M."/>
            <person name="Callac N."/>
            <person name="Jebbar M."/>
            <person name="Godfroy A."/>
        </authorList>
    </citation>
    <scope>NUCLEOTIDE SEQUENCE [LARGE SCALE GENOMIC DNA]</scope>
    <source>
        <strain evidence="3">NCB100</strain>
    </source>
</reference>
<dbReference type="PATRIC" id="fig|1609559.3.peg.1938"/>
<dbReference type="AlphaFoldDB" id="A0A127BBN5"/>
<evidence type="ECO:0000313" key="2">
    <source>
        <dbReference type="EMBL" id="AMM54667.1"/>
    </source>
</evidence>
<dbReference type="InterPro" id="IPR021609">
    <property type="entry name" value="NitrOD5"/>
</dbReference>
<dbReference type="EMBL" id="CP010835">
    <property type="protein sequence ID" value="AMM54667.1"/>
    <property type="molecule type" value="Genomic_DNA"/>
</dbReference>
<dbReference type="STRING" id="1609559.TQ32_09350"/>
<evidence type="ECO:0000313" key="3">
    <source>
        <dbReference type="Proteomes" id="UP000070587"/>
    </source>
</evidence>
<accession>A0A127BBN5</accession>
<dbReference type="KEGG" id="pyc:TQ32_09350"/>
<gene>
    <name evidence="2" type="ORF">TQ32_09350</name>
</gene>
<dbReference type="Pfam" id="PF11537">
    <property type="entry name" value="NitrOD5"/>
    <property type="match status" value="1"/>
</dbReference>
<organism evidence="2 3">
    <name type="scientific">Pyrococcus kukulkanii</name>
    <dbReference type="NCBI Taxonomy" id="1609559"/>
    <lineage>
        <taxon>Archaea</taxon>
        <taxon>Methanobacteriati</taxon>
        <taxon>Methanobacteriota</taxon>
        <taxon>Thermococci</taxon>
        <taxon>Thermococcales</taxon>
        <taxon>Thermococcaceae</taxon>
        <taxon>Pyrococcus</taxon>
    </lineage>
</organism>
<dbReference type="GeneID" id="28492042"/>
<evidence type="ECO:0000259" key="1">
    <source>
        <dbReference type="Pfam" id="PF11537"/>
    </source>
</evidence>
<sequence length="100" mass="10973">MSSRGQEILVKALANALDKVSPGLKVVLETHLRVSLGEGLEVAYKDPKKFKDAVAKLFGEYSSRLLEMVVIDQVKDVLGSSEPPDTLEELVDVLKEIYGD</sequence>
<dbReference type="OrthoDB" id="85374at2157"/>
<dbReference type="InterPro" id="IPR044908">
    <property type="entry name" value="NitrOD5-like_sf"/>
</dbReference>
<dbReference type="Gene3D" id="1.10.1200.200">
    <property type="entry name" value="Protein of unknown function DUF3227"/>
    <property type="match status" value="1"/>
</dbReference>
<name>A0A127BBN5_9EURY</name>
<feature type="domain" description="Nitrosopumilus output" evidence="1">
    <location>
        <begin position="4"/>
        <end position="95"/>
    </location>
</feature>
<reference evidence="2 3" key="2">
    <citation type="journal article" date="2016" name="Int. J. Syst. Evol. Microbiol.">
        <title>Pyrococcus kukulkanii sp. nov., a hyperthermophilic, piezophilic archaeon isolated from a deep-sea hydrothermal vent.</title>
        <authorList>
            <person name="Callac N."/>
            <person name="Oger P."/>
            <person name="Lesongeur F."/>
            <person name="Rattray J.E."/>
            <person name="Vannier P."/>
            <person name="Michoud G."/>
            <person name="Beauverger M."/>
            <person name="Gayet N."/>
            <person name="Rouxel O."/>
            <person name="Jebbar M."/>
            <person name="Godfroy A."/>
        </authorList>
    </citation>
    <scope>NUCLEOTIDE SEQUENCE [LARGE SCALE GENOMIC DNA]</scope>
    <source>
        <strain evidence="2 3">NCB100</strain>
    </source>
</reference>
<dbReference type="RefSeq" id="WP_068323870.1">
    <property type="nucleotide sequence ID" value="NZ_CP010835.1"/>
</dbReference>
<dbReference type="Proteomes" id="UP000070587">
    <property type="component" value="Chromosome"/>
</dbReference>
<proteinExistence type="predicted"/>